<evidence type="ECO:0000256" key="3">
    <source>
        <dbReference type="ARBA" id="ARBA00022989"/>
    </source>
</evidence>
<feature type="transmembrane region" description="Helical" evidence="5">
    <location>
        <begin position="174"/>
        <end position="196"/>
    </location>
</feature>
<evidence type="ECO:0000259" key="6">
    <source>
        <dbReference type="PROSITE" id="PS50850"/>
    </source>
</evidence>
<dbReference type="Gene3D" id="1.20.1250.20">
    <property type="entry name" value="MFS general substrate transporter like domains"/>
    <property type="match status" value="1"/>
</dbReference>
<feature type="transmembrane region" description="Helical" evidence="5">
    <location>
        <begin position="226"/>
        <end position="247"/>
    </location>
</feature>
<comment type="subcellular location">
    <subcellularLocation>
        <location evidence="1">Cell membrane</location>
        <topology evidence="1">Multi-pass membrane protein</topology>
    </subcellularLocation>
</comment>
<dbReference type="Pfam" id="PF07690">
    <property type="entry name" value="MFS_1"/>
    <property type="match status" value="1"/>
</dbReference>
<dbReference type="Proteomes" id="UP000256269">
    <property type="component" value="Unassembled WGS sequence"/>
</dbReference>
<name>A0A3E0HUN9_9PSEU</name>
<dbReference type="PROSITE" id="PS50850">
    <property type="entry name" value="MFS"/>
    <property type="match status" value="1"/>
</dbReference>
<evidence type="ECO:0000313" key="7">
    <source>
        <dbReference type="EMBL" id="REH50164.1"/>
    </source>
</evidence>
<feature type="transmembrane region" description="Helical" evidence="5">
    <location>
        <begin position="289"/>
        <end position="322"/>
    </location>
</feature>
<gene>
    <name evidence="7" type="ORF">BCF44_104438</name>
</gene>
<evidence type="ECO:0000256" key="4">
    <source>
        <dbReference type="ARBA" id="ARBA00023136"/>
    </source>
</evidence>
<feature type="domain" description="Major facilitator superfamily (MFS) profile" evidence="6">
    <location>
        <begin position="18"/>
        <end position="399"/>
    </location>
</feature>
<dbReference type="SUPFAM" id="SSF103473">
    <property type="entry name" value="MFS general substrate transporter"/>
    <property type="match status" value="1"/>
</dbReference>
<feature type="transmembrane region" description="Helical" evidence="5">
    <location>
        <begin position="50"/>
        <end position="71"/>
    </location>
</feature>
<feature type="transmembrane region" description="Helical" evidence="5">
    <location>
        <begin position="108"/>
        <end position="126"/>
    </location>
</feature>
<protein>
    <submittedName>
        <fullName evidence="7">Putative MFS family arabinose efflux permease</fullName>
    </submittedName>
</protein>
<accession>A0A3E0HUN9</accession>
<feature type="transmembrane region" description="Helical" evidence="5">
    <location>
        <begin position="259"/>
        <end position="277"/>
    </location>
</feature>
<dbReference type="GO" id="GO:0005886">
    <property type="term" value="C:plasma membrane"/>
    <property type="evidence" value="ECO:0007669"/>
    <property type="project" value="UniProtKB-SubCell"/>
</dbReference>
<keyword evidence="4 5" id="KW-0472">Membrane</keyword>
<feature type="transmembrane region" description="Helical" evidence="5">
    <location>
        <begin position="147"/>
        <end position="168"/>
    </location>
</feature>
<keyword evidence="3 5" id="KW-1133">Transmembrane helix</keyword>
<evidence type="ECO:0000256" key="5">
    <source>
        <dbReference type="SAM" id="Phobius"/>
    </source>
</evidence>
<dbReference type="AlphaFoldDB" id="A0A3E0HUN9"/>
<keyword evidence="8" id="KW-1185">Reference proteome</keyword>
<dbReference type="OrthoDB" id="5171875at2"/>
<feature type="transmembrane region" description="Helical" evidence="5">
    <location>
        <begin position="83"/>
        <end position="102"/>
    </location>
</feature>
<dbReference type="EMBL" id="QUNO01000004">
    <property type="protein sequence ID" value="REH50164.1"/>
    <property type="molecule type" value="Genomic_DNA"/>
</dbReference>
<dbReference type="GO" id="GO:0022857">
    <property type="term" value="F:transmembrane transporter activity"/>
    <property type="evidence" value="ECO:0007669"/>
    <property type="project" value="InterPro"/>
</dbReference>
<dbReference type="InterPro" id="IPR020846">
    <property type="entry name" value="MFS_dom"/>
</dbReference>
<keyword evidence="2 5" id="KW-0812">Transmembrane</keyword>
<dbReference type="PANTHER" id="PTHR23542:SF1">
    <property type="entry name" value="MAJOR FACILITATOR SUPERFAMILY (MFS) PROFILE DOMAIN-CONTAINING PROTEIN"/>
    <property type="match status" value="1"/>
</dbReference>
<dbReference type="InterPro" id="IPR011701">
    <property type="entry name" value="MFS"/>
</dbReference>
<comment type="caution">
    <text evidence="7">The sequence shown here is derived from an EMBL/GenBank/DDBJ whole genome shotgun (WGS) entry which is preliminary data.</text>
</comment>
<sequence length="416" mass="42708">MSHSASLSDYRTALTTPGAKLPVLASALARLPVAMIGLALLLYVQRATDSFAIAGLTSAAALIGVSVGSVVQGRIMDRLGPTRPLCATASLTLLFVGAEVWAVETHQAEWILVALAFGIGLTEMTVGSASRSLWVRLVPPGPVRQAAYAYEAISMEVFFILGPGLAGLMTALPWAGTGLVVGTVCMVAGGLAFALTPTVRAWRPERDELRPSSLLGALASPGMRTVALAALGFGVTIGFVEVAVPAFATEAGAPSAGGLMLSLWSISSVAFGVLYGVRPWPRAMHHRLPVLLAGFSLLLLLLLLPSTLFGLGLALLAVGILITPQSTAHSAAIELVAPAGTTTEAFGWVITSVTLGLAIGQSTSGQLVQSFGTSWSFLAAAGAGLVIAALVWAFRGTVKQSTLTTAALVSVEERLG</sequence>
<dbReference type="InterPro" id="IPR036259">
    <property type="entry name" value="MFS_trans_sf"/>
</dbReference>
<feature type="transmembrane region" description="Helical" evidence="5">
    <location>
        <begin position="21"/>
        <end position="44"/>
    </location>
</feature>
<proteinExistence type="predicted"/>
<evidence type="ECO:0000256" key="1">
    <source>
        <dbReference type="ARBA" id="ARBA00004651"/>
    </source>
</evidence>
<organism evidence="7 8">
    <name type="scientific">Kutzneria buriramensis</name>
    <dbReference type="NCBI Taxonomy" id="1045776"/>
    <lineage>
        <taxon>Bacteria</taxon>
        <taxon>Bacillati</taxon>
        <taxon>Actinomycetota</taxon>
        <taxon>Actinomycetes</taxon>
        <taxon>Pseudonocardiales</taxon>
        <taxon>Pseudonocardiaceae</taxon>
        <taxon>Kutzneria</taxon>
    </lineage>
</organism>
<feature type="transmembrane region" description="Helical" evidence="5">
    <location>
        <begin position="375"/>
        <end position="394"/>
    </location>
</feature>
<reference evidence="7 8" key="1">
    <citation type="submission" date="2018-08" db="EMBL/GenBank/DDBJ databases">
        <title>Genomic Encyclopedia of Archaeal and Bacterial Type Strains, Phase II (KMG-II): from individual species to whole genera.</title>
        <authorList>
            <person name="Goeker M."/>
        </authorList>
    </citation>
    <scope>NUCLEOTIDE SEQUENCE [LARGE SCALE GENOMIC DNA]</scope>
    <source>
        <strain evidence="7 8">DSM 45791</strain>
    </source>
</reference>
<evidence type="ECO:0000313" key="8">
    <source>
        <dbReference type="Proteomes" id="UP000256269"/>
    </source>
</evidence>
<dbReference type="RefSeq" id="WP_116174677.1">
    <property type="nucleotide sequence ID" value="NZ_CP144375.1"/>
</dbReference>
<evidence type="ECO:0000256" key="2">
    <source>
        <dbReference type="ARBA" id="ARBA00022692"/>
    </source>
</evidence>
<dbReference type="PANTHER" id="PTHR23542">
    <property type="match status" value="1"/>
</dbReference>